<dbReference type="Gene3D" id="3.40.50.1110">
    <property type="entry name" value="SGNH hydrolase"/>
    <property type="match status" value="1"/>
</dbReference>
<feature type="active site" evidence="1">
    <location>
        <position position="238"/>
    </location>
</feature>
<dbReference type="PANTHER" id="PTHR37981">
    <property type="entry name" value="LIPASE 2"/>
    <property type="match status" value="1"/>
</dbReference>
<proteinExistence type="predicted"/>
<evidence type="ECO:0000313" key="3">
    <source>
        <dbReference type="EMBL" id="AYG05375.1"/>
    </source>
</evidence>
<dbReference type="PANTHER" id="PTHR37981:SF1">
    <property type="entry name" value="SGNH HYDROLASE-TYPE ESTERASE DOMAIN-CONTAINING PROTEIN"/>
    <property type="match status" value="1"/>
</dbReference>
<organism evidence="3 4">
    <name type="scientific">Gryllotalpicola protaetiae</name>
    <dbReference type="NCBI Taxonomy" id="2419771"/>
    <lineage>
        <taxon>Bacteria</taxon>
        <taxon>Bacillati</taxon>
        <taxon>Actinomycetota</taxon>
        <taxon>Actinomycetes</taxon>
        <taxon>Micrococcales</taxon>
        <taxon>Microbacteriaceae</taxon>
        <taxon>Gryllotalpicola</taxon>
    </lineage>
</organism>
<keyword evidence="4" id="KW-1185">Reference proteome</keyword>
<feature type="domain" description="SGNH hydrolase-type esterase" evidence="2">
    <location>
        <begin position="10"/>
        <end position="246"/>
    </location>
</feature>
<dbReference type="CDD" id="cd01823">
    <property type="entry name" value="SEST_like"/>
    <property type="match status" value="1"/>
</dbReference>
<gene>
    <name evidence="3" type="ORF">D7I44_10665</name>
</gene>
<dbReference type="OrthoDB" id="5503950at2"/>
<dbReference type="Pfam" id="PF13472">
    <property type="entry name" value="Lipase_GDSL_2"/>
    <property type="match status" value="1"/>
</dbReference>
<dbReference type="Proteomes" id="UP000275069">
    <property type="component" value="Chromosome"/>
</dbReference>
<evidence type="ECO:0000259" key="2">
    <source>
        <dbReference type="Pfam" id="PF13472"/>
    </source>
</evidence>
<accession>A0A387BME4</accession>
<dbReference type="AlphaFoldDB" id="A0A387BME4"/>
<protein>
    <submittedName>
        <fullName evidence="3">SGNH/GDSL hydrolase family protein</fullName>
    </submittedName>
</protein>
<dbReference type="InterPro" id="IPR037460">
    <property type="entry name" value="SEST-like"/>
</dbReference>
<evidence type="ECO:0000256" key="1">
    <source>
        <dbReference type="PIRSR" id="PIRSR637460-1"/>
    </source>
</evidence>
<name>A0A387BME4_9MICO</name>
<dbReference type="GO" id="GO:0016788">
    <property type="term" value="F:hydrolase activity, acting on ester bonds"/>
    <property type="evidence" value="ECO:0007669"/>
    <property type="project" value="InterPro"/>
</dbReference>
<keyword evidence="3" id="KW-0378">Hydrolase</keyword>
<dbReference type="InterPro" id="IPR013830">
    <property type="entry name" value="SGNH_hydro"/>
</dbReference>
<dbReference type="GO" id="GO:0006629">
    <property type="term" value="P:lipid metabolic process"/>
    <property type="evidence" value="ECO:0007669"/>
    <property type="project" value="TreeGrafter"/>
</dbReference>
<dbReference type="RefSeq" id="WP_120790903.1">
    <property type="nucleotide sequence ID" value="NZ_CP032624.1"/>
</dbReference>
<dbReference type="KEGG" id="gry:D7I44_10665"/>
<evidence type="ECO:0000313" key="4">
    <source>
        <dbReference type="Proteomes" id="UP000275069"/>
    </source>
</evidence>
<reference evidence="3 4" key="1">
    <citation type="submission" date="2018-09" db="EMBL/GenBank/DDBJ databases">
        <title>Genome sequencing of strain 2DFW10M-5.</title>
        <authorList>
            <person name="Heo J."/>
            <person name="Kim S.-J."/>
            <person name="Kwon S.-W."/>
        </authorList>
    </citation>
    <scope>NUCLEOTIDE SEQUENCE [LARGE SCALE GENOMIC DNA]</scope>
    <source>
        <strain evidence="3 4">2DFW10M-5</strain>
    </source>
</reference>
<feature type="active site" description="Nucleophile" evidence="1">
    <location>
        <position position="14"/>
    </location>
</feature>
<dbReference type="InterPro" id="IPR036514">
    <property type="entry name" value="SGNH_hydro_sf"/>
</dbReference>
<dbReference type="EMBL" id="CP032624">
    <property type="protein sequence ID" value="AYG05375.1"/>
    <property type="molecule type" value="Genomic_DNA"/>
</dbReference>
<dbReference type="SUPFAM" id="SSF52266">
    <property type="entry name" value="SGNH hydrolase"/>
    <property type="match status" value="1"/>
</dbReference>
<sequence>MSADGSPYVAMGSSFAAGPGIMPRTPRSPRAAGRSERNYAHLLAARLGLRLDDRTFSGATVAQIAGVAVGQRRPPQVEAVGGATRLVTITAGGNDLGFLPRLTFASLPAPLRLPRWRRRVAELGDPRAVDDAFDALGSDLAALCQTIRRRSDAVIVLTDYLTILPFEPERDVAPMPVEIRDWGQGVAARLSGVIAAVAESEGAIFTALADASRDHHAWAPSPWTSRFHLSLRGGAPYHPNAAGMEAAARLVEAALQPHRDRLGLTA</sequence>